<evidence type="ECO:0000256" key="2">
    <source>
        <dbReference type="ARBA" id="ARBA00023027"/>
    </source>
</evidence>
<evidence type="ECO:0000256" key="1">
    <source>
        <dbReference type="ARBA" id="ARBA00023002"/>
    </source>
</evidence>
<name>A0A382HM27_9ZZZZ</name>
<evidence type="ECO:0000313" key="4">
    <source>
        <dbReference type="EMBL" id="SVB87551.1"/>
    </source>
</evidence>
<protein>
    <recommendedName>
        <fullName evidence="3">Aldehyde dehydrogenase domain-containing protein</fullName>
    </recommendedName>
</protein>
<dbReference type="InterPro" id="IPR015590">
    <property type="entry name" value="Aldehyde_DH_dom"/>
</dbReference>
<keyword evidence="2" id="KW-0520">NAD</keyword>
<dbReference type="InterPro" id="IPR016161">
    <property type="entry name" value="Ald_DH/histidinol_DH"/>
</dbReference>
<dbReference type="InterPro" id="IPR050485">
    <property type="entry name" value="Proline_metab_enzyme"/>
</dbReference>
<organism evidence="4">
    <name type="scientific">marine metagenome</name>
    <dbReference type="NCBI Taxonomy" id="408172"/>
    <lineage>
        <taxon>unclassified sequences</taxon>
        <taxon>metagenomes</taxon>
        <taxon>ecological metagenomes</taxon>
    </lineage>
</organism>
<dbReference type="GO" id="GO:0003842">
    <property type="term" value="F:L-glutamate gamma-semialdehyde dehydrogenase activity"/>
    <property type="evidence" value="ECO:0007669"/>
    <property type="project" value="TreeGrafter"/>
</dbReference>
<feature type="domain" description="Aldehyde dehydrogenase" evidence="3">
    <location>
        <begin position="60"/>
        <end position="161"/>
    </location>
</feature>
<sequence length="181" mass="20632">MNDIIVEIPSLVNEKVKNYEPGSEDRSNLNAKLTEMENKLYDIPVIIGGEEIYTGNKGQCRMPHRHQHILAEYHKAGTDEIYNAIDTAIDAWYSWSNTPIRERAAIFRRAAELLAGSWRNTINAATMLNQSKNVYQAEIDSACELIDFFNFNSQFAEDICSNQPLISPDGMKNNLEYRALE</sequence>
<reference evidence="4" key="1">
    <citation type="submission" date="2018-05" db="EMBL/GenBank/DDBJ databases">
        <authorList>
            <person name="Lanie J.A."/>
            <person name="Ng W.-L."/>
            <person name="Kazmierczak K.M."/>
            <person name="Andrzejewski T.M."/>
            <person name="Davidsen T.M."/>
            <person name="Wayne K.J."/>
            <person name="Tettelin H."/>
            <person name="Glass J.I."/>
            <person name="Rusch D."/>
            <person name="Podicherti R."/>
            <person name="Tsui H.-C.T."/>
            <person name="Winkler M.E."/>
        </authorList>
    </citation>
    <scope>NUCLEOTIDE SEQUENCE</scope>
</reference>
<dbReference type="InterPro" id="IPR016162">
    <property type="entry name" value="Ald_DH_N"/>
</dbReference>
<dbReference type="GO" id="GO:0009898">
    <property type="term" value="C:cytoplasmic side of plasma membrane"/>
    <property type="evidence" value="ECO:0007669"/>
    <property type="project" value="TreeGrafter"/>
</dbReference>
<dbReference type="Pfam" id="PF00171">
    <property type="entry name" value="Aldedh"/>
    <property type="match status" value="1"/>
</dbReference>
<dbReference type="PANTHER" id="PTHR42862:SF1">
    <property type="entry name" value="DELTA-1-PYRROLINE-5-CARBOXYLATE DEHYDROGENASE 2, ISOFORM A-RELATED"/>
    <property type="match status" value="1"/>
</dbReference>
<dbReference type="PANTHER" id="PTHR42862">
    <property type="entry name" value="DELTA-1-PYRROLINE-5-CARBOXYLATE DEHYDROGENASE 1, ISOFORM A-RELATED"/>
    <property type="match status" value="1"/>
</dbReference>
<dbReference type="SUPFAM" id="SSF53720">
    <property type="entry name" value="ALDH-like"/>
    <property type="match status" value="1"/>
</dbReference>
<feature type="non-terminal residue" evidence="4">
    <location>
        <position position="181"/>
    </location>
</feature>
<dbReference type="GO" id="GO:0010133">
    <property type="term" value="P:L-proline catabolic process to L-glutamate"/>
    <property type="evidence" value="ECO:0007669"/>
    <property type="project" value="TreeGrafter"/>
</dbReference>
<keyword evidence="1" id="KW-0560">Oxidoreductase</keyword>
<proteinExistence type="predicted"/>
<dbReference type="Gene3D" id="3.40.605.10">
    <property type="entry name" value="Aldehyde Dehydrogenase, Chain A, domain 1"/>
    <property type="match status" value="1"/>
</dbReference>
<dbReference type="EMBL" id="UINC01061701">
    <property type="protein sequence ID" value="SVB87551.1"/>
    <property type="molecule type" value="Genomic_DNA"/>
</dbReference>
<gene>
    <name evidence="4" type="ORF">METZ01_LOCUS240405</name>
</gene>
<accession>A0A382HM27</accession>
<evidence type="ECO:0000259" key="3">
    <source>
        <dbReference type="Pfam" id="PF00171"/>
    </source>
</evidence>
<dbReference type="AlphaFoldDB" id="A0A382HM27"/>